<protein>
    <recommendedName>
        <fullName evidence="3">Transmembrane protein</fullName>
    </recommendedName>
</protein>
<keyword evidence="1" id="KW-0472">Membrane</keyword>
<feature type="transmembrane region" description="Helical" evidence="1">
    <location>
        <begin position="6"/>
        <end position="28"/>
    </location>
</feature>
<keyword evidence="1" id="KW-0812">Transmembrane</keyword>
<sequence length="46" mass="5283">MFCIDPYVYVLGLKGSSFFLCCLHYYVYMSSQSTHINSSNIPQVLL</sequence>
<dbReference type="Gramene" id="rna18297">
    <property type="protein sequence ID" value="RHN69783.1"/>
    <property type="gene ID" value="gene18297"/>
</dbReference>
<dbReference type="Proteomes" id="UP000265566">
    <property type="component" value="Chromosome 3"/>
</dbReference>
<gene>
    <name evidence="2" type="ORF">MtrunA17_Chr3g0128521</name>
</gene>
<evidence type="ECO:0000256" key="1">
    <source>
        <dbReference type="SAM" id="Phobius"/>
    </source>
</evidence>
<organism evidence="2">
    <name type="scientific">Medicago truncatula</name>
    <name type="common">Barrel medic</name>
    <name type="synonym">Medicago tribuloides</name>
    <dbReference type="NCBI Taxonomy" id="3880"/>
    <lineage>
        <taxon>Eukaryota</taxon>
        <taxon>Viridiplantae</taxon>
        <taxon>Streptophyta</taxon>
        <taxon>Embryophyta</taxon>
        <taxon>Tracheophyta</taxon>
        <taxon>Spermatophyta</taxon>
        <taxon>Magnoliopsida</taxon>
        <taxon>eudicotyledons</taxon>
        <taxon>Gunneridae</taxon>
        <taxon>Pentapetalae</taxon>
        <taxon>rosids</taxon>
        <taxon>fabids</taxon>
        <taxon>Fabales</taxon>
        <taxon>Fabaceae</taxon>
        <taxon>Papilionoideae</taxon>
        <taxon>50 kb inversion clade</taxon>
        <taxon>NPAAA clade</taxon>
        <taxon>Hologalegina</taxon>
        <taxon>IRL clade</taxon>
        <taxon>Trifolieae</taxon>
        <taxon>Medicago</taxon>
    </lineage>
</organism>
<comment type="caution">
    <text evidence="2">The sequence shown here is derived from an EMBL/GenBank/DDBJ whole genome shotgun (WGS) entry which is preliminary data.</text>
</comment>
<reference evidence="2" key="1">
    <citation type="journal article" date="2018" name="Nat. Plants">
        <title>Whole-genome landscape of Medicago truncatula symbiotic genes.</title>
        <authorList>
            <person name="Pecrix Y."/>
            <person name="Gamas P."/>
            <person name="Carrere S."/>
        </authorList>
    </citation>
    <scope>NUCLEOTIDE SEQUENCE</scope>
    <source>
        <tissue evidence="2">Leaves</tissue>
    </source>
</reference>
<name>A0A396IZ96_MEDTR</name>
<accession>A0A396IZ96</accession>
<proteinExistence type="predicted"/>
<evidence type="ECO:0008006" key="3">
    <source>
        <dbReference type="Google" id="ProtNLM"/>
    </source>
</evidence>
<dbReference type="EMBL" id="PSQE01000003">
    <property type="protein sequence ID" value="RHN69783.1"/>
    <property type="molecule type" value="Genomic_DNA"/>
</dbReference>
<dbReference type="AlphaFoldDB" id="A0A396IZ96"/>
<keyword evidence="1" id="KW-1133">Transmembrane helix</keyword>
<evidence type="ECO:0000313" key="2">
    <source>
        <dbReference type="EMBL" id="RHN69783.1"/>
    </source>
</evidence>